<sequence length="419" mass="48508">MKLRLGGIKGGETLVDKEDYPLLSTISWVKDNKNYVSGDTGTAKVKIHNFIMNPPKGYEVDHIDRNPLNNQRSNLRLLPMVKNREHKSKREGATSKYRGVVKAKDKFAARAKYGCRTRHLGTFDTELEAAQHRDLFIVKNDVEHLGLNFPDDREKYLKTEFVSKVRAETSKYVGVSKEGNSFKAASSLDGKQHYLGSFATETLAAQRYDKFVVDNNIPHRKLNFPEMHPTYNPETIKTLCEPLDATTVRLIINKNEGDADKVVKIDLEDYDKVKYYECNITPNNTVDVSIPDAKISLHRLVMKPKEFLIQVDHINSNPLDNTKKNLRFSNYQLNSQNKSKRKGDNTSDYFGVMRIKGKTWAGRIQLNYQRVYYQEYDDEEWCARGRDLHIILHLKDTHFKLNFEWTEKSIAEWRAKLNV</sequence>
<dbReference type="SUPFAM" id="SSF54060">
    <property type="entry name" value="His-Me finger endonucleases"/>
    <property type="match status" value="2"/>
</dbReference>
<dbReference type="Pfam" id="PF13392">
    <property type="entry name" value="HNH_3"/>
    <property type="match status" value="1"/>
</dbReference>
<accession>A0A3G4ZQC8</accession>
<proteinExistence type="predicted"/>
<dbReference type="GO" id="GO:0009873">
    <property type="term" value="P:ethylene-activated signaling pathway"/>
    <property type="evidence" value="ECO:0007669"/>
    <property type="project" value="InterPro"/>
</dbReference>
<dbReference type="GO" id="GO:0003700">
    <property type="term" value="F:DNA-binding transcription factor activity"/>
    <property type="evidence" value="ECO:0007669"/>
    <property type="project" value="InterPro"/>
</dbReference>
<dbReference type="GO" id="GO:0004519">
    <property type="term" value="F:endonuclease activity"/>
    <property type="evidence" value="ECO:0007669"/>
    <property type="project" value="UniProtKB-KW"/>
</dbReference>
<dbReference type="GO" id="GO:0003677">
    <property type="term" value="F:DNA binding"/>
    <property type="evidence" value="ECO:0007669"/>
    <property type="project" value="InterPro"/>
</dbReference>
<organism evidence="2">
    <name type="scientific">Barrevirus sp</name>
    <dbReference type="NCBI Taxonomy" id="2487763"/>
    <lineage>
        <taxon>Viruses</taxon>
        <taxon>Varidnaviria</taxon>
        <taxon>Bamfordvirae</taxon>
        <taxon>Nucleocytoviricota</taxon>
        <taxon>Megaviricetes</taxon>
        <taxon>Imitervirales</taxon>
        <taxon>Mimiviridae</taxon>
        <taxon>Klosneuvirinae</taxon>
    </lineage>
</organism>
<dbReference type="Gene3D" id="3.30.730.10">
    <property type="entry name" value="AP2/ERF domain"/>
    <property type="match status" value="2"/>
</dbReference>
<dbReference type="InterPro" id="IPR044808">
    <property type="entry name" value="ERF_plant"/>
</dbReference>
<evidence type="ECO:0000313" key="2">
    <source>
        <dbReference type="EMBL" id="AYV77108.1"/>
    </source>
</evidence>
<dbReference type="InterPro" id="IPR016177">
    <property type="entry name" value="DNA-bd_dom_sf"/>
</dbReference>
<gene>
    <name evidence="2" type="ORF">Barrevirus12_17</name>
</gene>
<dbReference type="PANTHER" id="PTHR31190">
    <property type="entry name" value="DNA-BINDING DOMAIN"/>
    <property type="match status" value="1"/>
</dbReference>
<dbReference type="Gene3D" id="3.90.75.20">
    <property type="match status" value="2"/>
</dbReference>
<keyword evidence="2" id="KW-0540">Nuclease</keyword>
<dbReference type="SUPFAM" id="SSF54171">
    <property type="entry name" value="DNA-binding domain"/>
    <property type="match status" value="1"/>
</dbReference>
<dbReference type="EMBL" id="MK072009">
    <property type="protein sequence ID" value="AYV77108.1"/>
    <property type="molecule type" value="Genomic_DNA"/>
</dbReference>
<dbReference type="InterPro" id="IPR036955">
    <property type="entry name" value="AP2/ERF_dom_sf"/>
</dbReference>
<dbReference type="PANTHER" id="PTHR31190:SF488">
    <property type="entry name" value="ETHYLENE-RESPONSIVE TRANSCRIPTION FACTOR ERF096"/>
    <property type="match status" value="1"/>
</dbReference>
<name>A0A3G4ZQC8_9VIRU</name>
<evidence type="ECO:0000259" key="1">
    <source>
        <dbReference type="Pfam" id="PF13392"/>
    </source>
</evidence>
<keyword evidence="2" id="KW-0255">Endonuclease</keyword>
<protein>
    <submittedName>
        <fullName evidence="2">HNH endonuclease</fullName>
    </submittedName>
</protein>
<reference evidence="2" key="1">
    <citation type="submission" date="2018-10" db="EMBL/GenBank/DDBJ databases">
        <title>Hidden diversity of soil giant viruses.</title>
        <authorList>
            <person name="Schulz F."/>
            <person name="Alteio L."/>
            <person name="Goudeau D."/>
            <person name="Ryan E.M."/>
            <person name="Malmstrom R.R."/>
            <person name="Blanchard J."/>
            <person name="Woyke T."/>
        </authorList>
    </citation>
    <scope>NUCLEOTIDE SEQUENCE</scope>
    <source>
        <strain evidence="2">BAV1</strain>
    </source>
</reference>
<feature type="domain" description="HNH nuclease" evidence="1">
    <location>
        <begin position="55"/>
        <end position="82"/>
    </location>
</feature>
<dbReference type="InterPro" id="IPR003615">
    <property type="entry name" value="HNH_nuc"/>
</dbReference>
<keyword evidence="2" id="KW-0378">Hydrolase</keyword>
<dbReference type="InterPro" id="IPR044925">
    <property type="entry name" value="His-Me_finger_sf"/>
</dbReference>